<dbReference type="KEGG" id="bvr:BVIR_2172"/>
<accession>A0A0H5BG95</accession>
<dbReference type="Proteomes" id="UP000065734">
    <property type="component" value="Chromosome I"/>
</dbReference>
<dbReference type="EMBL" id="AP014854">
    <property type="protein sequence ID" value="BAS00150.1"/>
    <property type="molecule type" value="Genomic_DNA"/>
</dbReference>
<dbReference type="EMBL" id="LN907867">
    <property type="protein sequence ID" value="CUU42604.1"/>
    <property type="molecule type" value="Genomic_DNA"/>
</dbReference>
<dbReference type="SUPFAM" id="SSF55136">
    <property type="entry name" value="Probable bacterial effector-binding domain"/>
    <property type="match status" value="1"/>
</dbReference>
<dbReference type="RefSeq" id="WP_055037628.1">
    <property type="nucleotide sequence ID" value="NZ_AP014854.2"/>
</dbReference>
<reference evidence="2" key="2">
    <citation type="submission" date="2015-11" db="EMBL/GenBank/DDBJ databases">
        <authorList>
            <person name="Zhang Y."/>
            <person name="Guo Z."/>
        </authorList>
    </citation>
    <scope>NUCLEOTIDE SEQUENCE</scope>
    <source>
        <strain evidence="2">1</strain>
    </source>
</reference>
<keyword evidence="3" id="KW-1185">Reference proteome</keyword>
<dbReference type="InterPro" id="IPR011256">
    <property type="entry name" value="Reg_factor_effector_dom_sf"/>
</dbReference>
<dbReference type="InterPro" id="IPR006917">
    <property type="entry name" value="SOUL_heme-bd"/>
</dbReference>
<dbReference type="OrthoDB" id="2156220at2"/>
<dbReference type="PANTHER" id="PTHR11220:SF58">
    <property type="entry name" value="SOUL HEME-BINDING FAMILY PROTEIN"/>
    <property type="match status" value="1"/>
</dbReference>
<name>A0A0H5BG95_BLAVI</name>
<reference evidence="3" key="3">
    <citation type="journal article" date="2016" name="Genome Announc.">
        <title>Revised genome sequence of the purple photosynthetic bacterium Blastochloris viridis.</title>
        <authorList>
            <person name="Liu L.N."/>
            <person name="Faulkner M."/>
            <person name="Liu X."/>
            <person name="Huang F."/>
            <person name="Darby A.C."/>
            <person name="Hall N."/>
        </authorList>
    </citation>
    <scope>NUCLEOTIDE SEQUENCE [LARGE SCALE GENOMIC DNA]</scope>
    <source>
        <strain evidence="3">ATCC 19567 / DSM 133 / F</strain>
    </source>
</reference>
<dbReference type="Gene3D" id="3.20.80.10">
    <property type="entry name" value="Regulatory factor, effector binding domain"/>
    <property type="match status" value="1"/>
</dbReference>
<proteinExistence type="predicted"/>
<protein>
    <submittedName>
        <fullName evidence="2">SOUL heme-binding protein</fullName>
    </submittedName>
</protein>
<dbReference type="AlphaFoldDB" id="A0A0H5BG95"/>
<gene>
    <name evidence="1" type="ORF">BV133_2556</name>
    <name evidence="2" type="ORF">BVIRIDIS_16170</name>
</gene>
<sequence>MLNNLTYYAALVLETAVGAFGVRLYEEPPYMVVDRIGDVEIRKYPPRLAAEVEYPQHAGARGNDAFMLLFNYIAGANGGTPDDNKIAMTVPVEMREPQRIAMTTPVETVQDGGVGRLRFFLPATVRRETAPKPDNDRVKIVTVPEETVAVLRFSGLGMGKELAARQAELAGQLARSKWQQAGVPFALYYDGPFTLPFLRRNEAAVAVTLKQ</sequence>
<dbReference type="PANTHER" id="PTHR11220">
    <property type="entry name" value="HEME-BINDING PROTEIN-RELATED"/>
    <property type="match status" value="1"/>
</dbReference>
<organism evidence="2 3">
    <name type="scientific">Blastochloris viridis</name>
    <name type="common">Rhodopseudomonas viridis</name>
    <dbReference type="NCBI Taxonomy" id="1079"/>
    <lineage>
        <taxon>Bacteria</taxon>
        <taxon>Pseudomonadati</taxon>
        <taxon>Pseudomonadota</taxon>
        <taxon>Alphaproteobacteria</taxon>
        <taxon>Hyphomicrobiales</taxon>
        <taxon>Blastochloridaceae</taxon>
        <taxon>Blastochloris</taxon>
    </lineage>
</organism>
<evidence type="ECO:0000313" key="3">
    <source>
        <dbReference type="Proteomes" id="UP000065734"/>
    </source>
</evidence>
<dbReference type="STRING" id="1079.BVIR_2172"/>
<dbReference type="PATRIC" id="fig|1079.6.peg.2257"/>
<evidence type="ECO:0000313" key="2">
    <source>
        <dbReference type="EMBL" id="CUU42604.1"/>
    </source>
</evidence>
<evidence type="ECO:0000313" key="1">
    <source>
        <dbReference type="EMBL" id="BAS00150.1"/>
    </source>
</evidence>
<reference evidence="1" key="1">
    <citation type="journal article" date="2015" name="Genome Announc.">
        <title>Complete Genome Sequence of the Bacteriochlorophyll b-Producing Photosynthetic Bacterium Blastochloris viridis.</title>
        <authorList>
            <person name="Tsukatani Y."/>
            <person name="Hirose Y."/>
            <person name="Harada J."/>
            <person name="Misawa N."/>
            <person name="Mori K."/>
            <person name="Inoue K."/>
            <person name="Tamiaki H."/>
        </authorList>
    </citation>
    <scope>NUCLEOTIDE SEQUENCE [LARGE SCALE GENOMIC DNA]</scope>
    <source>
        <strain evidence="1">DSM 133</strain>
    </source>
</reference>
<dbReference type="Pfam" id="PF04832">
    <property type="entry name" value="SOUL"/>
    <property type="match status" value="1"/>
</dbReference>